<evidence type="ECO:0000313" key="3">
    <source>
        <dbReference type="Proteomes" id="UP001363010"/>
    </source>
</evidence>
<keyword evidence="1" id="KW-0472">Membrane</keyword>
<keyword evidence="3" id="KW-1185">Reference proteome</keyword>
<evidence type="ECO:0000256" key="1">
    <source>
        <dbReference type="SAM" id="Phobius"/>
    </source>
</evidence>
<sequence>MTSSTRHRIRRTATWLAIALVLALVFALYTRPGFMVTLIDQLWACF</sequence>
<feature type="transmembrane region" description="Helical" evidence="1">
    <location>
        <begin position="12"/>
        <end position="30"/>
    </location>
</feature>
<evidence type="ECO:0000313" key="2">
    <source>
        <dbReference type="EMBL" id="MEJ8822384.1"/>
    </source>
</evidence>
<dbReference type="RefSeq" id="WP_340363429.1">
    <property type="nucleotide sequence ID" value="NZ_JBBKZV010000004.1"/>
</dbReference>
<protein>
    <submittedName>
        <fullName evidence="2">Uncharacterized protein</fullName>
    </submittedName>
</protein>
<organism evidence="2 3">
    <name type="scientific">Variovorax humicola</name>
    <dbReference type="NCBI Taxonomy" id="1769758"/>
    <lineage>
        <taxon>Bacteria</taxon>
        <taxon>Pseudomonadati</taxon>
        <taxon>Pseudomonadota</taxon>
        <taxon>Betaproteobacteria</taxon>
        <taxon>Burkholderiales</taxon>
        <taxon>Comamonadaceae</taxon>
        <taxon>Variovorax</taxon>
    </lineage>
</organism>
<keyword evidence="1" id="KW-0812">Transmembrane</keyword>
<comment type="caution">
    <text evidence="2">The sequence shown here is derived from an EMBL/GenBank/DDBJ whole genome shotgun (WGS) entry which is preliminary data.</text>
</comment>
<reference evidence="2 3" key="1">
    <citation type="submission" date="2024-03" db="EMBL/GenBank/DDBJ databases">
        <title>Novel species of the genus Variovorax.</title>
        <authorList>
            <person name="Liu Q."/>
            <person name="Xin Y.-H."/>
        </authorList>
    </citation>
    <scope>NUCLEOTIDE SEQUENCE [LARGE SCALE GENOMIC DNA]</scope>
    <source>
        <strain evidence="2 3">KACC 18501</strain>
    </source>
</reference>
<gene>
    <name evidence="2" type="ORF">WKW80_10080</name>
</gene>
<keyword evidence="1" id="KW-1133">Transmembrane helix</keyword>
<proteinExistence type="predicted"/>
<dbReference type="Proteomes" id="UP001363010">
    <property type="component" value="Unassembled WGS sequence"/>
</dbReference>
<name>A0ABU8VX38_9BURK</name>
<accession>A0ABU8VX38</accession>
<dbReference type="EMBL" id="JBBKZV010000004">
    <property type="protein sequence ID" value="MEJ8822384.1"/>
    <property type="molecule type" value="Genomic_DNA"/>
</dbReference>